<accession>A0A0K0EGE6</accession>
<feature type="transmembrane region" description="Helical" evidence="2">
    <location>
        <begin position="28"/>
        <end position="45"/>
    </location>
</feature>
<proteinExistence type="predicted"/>
<organism evidence="3">
    <name type="scientific">Strongyloides stercoralis</name>
    <name type="common">Threadworm</name>
    <dbReference type="NCBI Taxonomy" id="6248"/>
    <lineage>
        <taxon>Eukaryota</taxon>
        <taxon>Metazoa</taxon>
        <taxon>Ecdysozoa</taxon>
        <taxon>Nematoda</taxon>
        <taxon>Chromadorea</taxon>
        <taxon>Rhabditida</taxon>
        <taxon>Tylenchina</taxon>
        <taxon>Panagrolaimomorpha</taxon>
        <taxon>Strongyloidoidea</taxon>
        <taxon>Strongyloididae</taxon>
        <taxon>Strongyloides</taxon>
    </lineage>
</organism>
<evidence type="ECO:0000256" key="1">
    <source>
        <dbReference type="SAM" id="MobiDB-lite"/>
    </source>
</evidence>
<keyword evidence="2" id="KW-1133">Transmembrane helix</keyword>
<keyword evidence="2" id="KW-0472">Membrane</keyword>
<evidence type="ECO:0000313" key="3">
    <source>
        <dbReference type="WBParaSite" id="SSTP_0000855700.1"/>
    </source>
</evidence>
<feature type="compositionally biased region" description="Basic and acidic residues" evidence="1">
    <location>
        <begin position="89"/>
        <end position="104"/>
    </location>
</feature>
<keyword evidence="2" id="KW-0812">Transmembrane</keyword>
<name>A0A0K0EGE6_STRER</name>
<sequence>MINFKSKLYQFLNIFSNKIIKNNLLRSTSKSSIIIIILHMFGINYYLLMEIILFIFMLIFVSTYAVCTIFRERKKRDVKRTFNTMKDDKKENTTITENKEKEQNDWCDISLT</sequence>
<evidence type="ECO:0000256" key="2">
    <source>
        <dbReference type="SAM" id="Phobius"/>
    </source>
</evidence>
<reference evidence="3" key="1">
    <citation type="submission" date="2015-08" db="UniProtKB">
        <authorList>
            <consortium name="WormBaseParasite"/>
        </authorList>
    </citation>
    <scope>IDENTIFICATION</scope>
</reference>
<protein>
    <submittedName>
        <fullName evidence="3">Uncharacterized protein</fullName>
    </submittedName>
</protein>
<feature type="region of interest" description="Disordered" evidence="1">
    <location>
        <begin position="89"/>
        <end position="112"/>
    </location>
</feature>
<dbReference type="AlphaFoldDB" id="A0A0K0EGE6"/>
<dbReference type="WBParaSite" id="SSTP_0000855700.1">
    <property type="protein sequence ID" value="SSTP_0000855700.1"/>
    <property type="gene ID" value="SSTP_0000855700"/>
</dbReference>
<feature type="transmembrane region" description="Helical" evidence="2">
    <location>
        <begin position="51"/>
        <end position="70"/>
    </location>
</feature>